<proteinExistence type="predicted"/>
<gene>
    <name evidence="2" type="ORF">ACH5RR_016787</name>
</gene>
<protein>
    <submittedName>
        <fullName evidence="2">Uncharacterized protein</fullName>
    </submittedName>
</protein>
<evidence type="ECO:0000256" key="1">
    <source>
        <dbReference type="SAM" id="MobiDB-lite"/>
    </source>
</evidence>
<organism evidence="2 3">
    <name type="scientific">Cinchona calisaya</name>
    <dbReference type="NCBI Taxonomy" id="153742"/>
    <lineage>
        <taxon>Eukaryota</taxon>
        <taxon>Viridiplantae</taxon>
        <taxon>Streptophyta</taxon>
        <taxon>Embryophyta</taxon>
        <taxon>Tracheophyta</taxon>
        <taxon>Spermatophyta</taxon>
        <taxon>Magnoliopsida</taxon>
        <taxon>eudicotyledons</taxon>
        <taxon>Gunneridae</taxon>
        <taxon>Pentapetalae</taxon>
        <taxon>asterids</taxon>
        <taxon>lamiids</taxon>
        <taxon>Gentianales</taxon>
        <taxon>Rubiaceae</taxon>
        <taxon>Cinchonoideae</taxon>
        <taxon>Cinchoneae</taxon>
        <taxon>Cinchona</taxon>
    </lineage>
</organism>
<keyword evidence="3" id="KW-1185">Reference proteome</keyword>
<accession>A0ABD3A2J3</accession>
<evidence type="ECO:0000313" key="2">
    <source>
        <dbReference type="EMBL" id="KAL3523953.1"/>
    </source>
</evidence>
<dbReference type="AlphaFoldDB" id="A0ABD3A2J3"/>
<feature type="region of interest" description="Disordered" evidence="1">
    <location>
        <begin position="1"/>
        <end position="23"/>
    </location>
</feature>
<dbReference type="Proteomes" id="UP001630127">
    <property type="component" value="Unassembled WGS sequence"/>
</dbReference>
<evidence type="ECO:0000313" key="3">
    <source>
        <dbReference type="Proteomes" id="UP001630127"/>
    </source>
</evidence>
<name>A0ABD3A2J3_9GENT</name>
<comment type="caution">
    <text evidence="2">The sequence shown here is derived from an EMBL/GenBank/DDBJ whole genome shotgun (WGS) entry which is preliminary data.</text>
</comment>
<sequence>MNSKGSKTDAAGGTKLKQEGEFKDADGSLQSQMEVIKIWAMVEDHKRDKYVEMAETIRLDYILSNQIEVLESLTDLVSF</sequence>
<dbReference type="EMBL" id="JBJUIK010000007">
    <property type="protein sequence ID" value="KAL3523953.1"/>
    <property type="molecule type" value="Genomic_DNA"/>
</dbReference>
<reference evidence="2 3" key="1">
    <citation type="submission" date="2024-11" db="EMBL/GenBank/DDBJ databases">
        <title>A near-complete genome assembly of Cinchona calisaya.</title>
        <authorList>
            <person name="Lian D.C."/>
            <person name="Zhao X.W."/>
            <person name="Wei L."/>
        </authorList>
    </citation>
    <scope>NUCLEOTIDE SEQUENCE [LARGE SCALE GENOMIC DNA]</scope>
    <source>
        <tissue evidence="2">Nenye</tissue>
    </source>
</reference>